<sequence>MKAKIAEHFTPNKIVAIGIAQRKAKTTRLGYLTPSKEPETVGFDEEFVDEDDIIEG</sequence>
<dbReference type="VEuPathDB" id="FungiDB:NEUTE1DRAFT_135422"/>
<dbReference type="HOGENOM" id="CLU_3014728_0_0_1"/>
<evidence type="ECO:0000313" key="2">
    <source>
        <dbReference type="Proteomes" id="UP000008065"/>
    </source>
</evidence>
<dbReference type="EMBL" id="GL891302">
    <property type="protein sequence ID" value="EGO61483.1"/>
    <property type="molecule type" value="Genomic_DNA"/>
</dbReference>
<proteinExistence type="predicted"/>
<dbReference type="AlphaFoldDB" id="F8MDP5"/>
<organism evidence="1 2">
    <name type="scientific">Neurospora tetrasperma (strain FGSC 2508 / ATCC MYA-4615 / P0657)</name>
    <dbReference type="NCBI Taxonomy" id="510951"/>
    <lineage>
        <taxon>Eukaryota</taxon>
        <taxon>Fungi</taxon>
        <taxon>Dikarya</taxon>
        <taxon>Ascomycota</taxon>
        <taxon>Pezizomycotina</taxon>
        <taxon>Sordariomycetes</taxon>
        <taxon>Sordariomycetidae</taxon>
        <taxon>Sordariales</taxon>
        <taxon>Sordariaceae</taxon>
        <taxon>Neurospora</taxon>
    </lineage>
</organism>
<name>F8MDP5_NEUT8</name>
<protein>
    <submittedName>
        <fullName evidence="1">Uncharacterized protein</fullName>
    </submittedName>
</protein>
<gene>
    <name evidence="1" type="ORF">NEUTE1DRAFT_135422</name>
</gene>
<evidence type="ECO:0000313" key="1">
    <source>
        <dbReference type="EMBL" id="EGO61483.1"/>
    </source>
</evidence>
<dbReference type="KEGG" id="nte:NEUTE1DRAFT135422"/>
<dbReference type="GeneID" id="20825877"/>
<accession>F8MDP5</accession>
<dbReference type="Proteomes" id="UP000008065">
    <property type="component" value="Unassembled WGS sequence"/>
</dbReference>
<reference evidence="2" key="1">
    <citation type="journal article" date="2011" name="Genetics">
        <title>Massive changes in genome architecture accompany the transition to self-fertility in the filamentous fungus Neurospora tetrasperma.</title>
        <authorList>
            <person name="Ellison C.E."/>
            <person name="Stajich J.E."/>
            <person name="Jacobson D.J."/>
            <person name="Natvig D.O."/>
            <person name="Lapidus A."/>
            <person name="Foster B."/>
            <person name="Aerts A."/>
            <person name="Riley R."/>
            <person name="Lindquist E.A."/>
            <person name="Grigoriev I.V."/>
            <person name="Taylor J.W."/>
        </authorList>
    </citation>
    <scope>NUCLEOTIDE SEQUENCE [LARGE SCALE GENOMIC DNA]</scope>
    <source>
        <strain evidence="2">FGSC 2508 / P0657</strain>
    </source>
</reference>
<dbReference type="RefSeq" id="XP_009848528.1">
    <property type="nucleotide sequence ID" value="XM_009850226.1"/>
</dbReference>
<keyword evidence="2" id="KW-1185">Reference proteome</keyword>